<feature type="transmembrane region" description="Helical" evidence="1">
    <location>
        <begin position="57"/>
        <end position="75"/>
    </location>
</feature>
<accession>A0A224YG18</accession>
<feature type="transmembrane region" description="Helical" evidence="1">
    <location>
        <begin position="21"/>
        <end position="37"/>
    </location>
</feature>
<sequence length="93" mass="10741">MGDAMFRLVKTKDGVKIRLQILGLSGLVMLEGIHNFYGRLEEQTFRICSVRRYYQVAWRLCGTCFLGFAFLLAYLRMHRCIPPCAIVVSCFVE</sequence>
<proteinExistence type="predicted"/>
<dbReference type="EMBL" id="GFPF01002007">
    <property type="protein sequence ID" value="MAA13153.1"/>
    <property type="molecule type" value="Transcribed_RNA"/>
</dbReference>
<reference evidence="2" key="1">
    <citation type="journal article" date="2017" name="Parasit. Vectors">
        <title>Sialotranscriptomics of Rhipicephalus zambeziensis reveals intricate expression profiles of secretory proteins and suggests tight temporal transcriptional regulation during blood-feeding.</title>
        <authorList>
            <person name="de Castro M.H."/>
            <person name="de Klerk D."/>
            <person name="Pienaar R."/>
            <person name="Rees D.J.G."/>
            <person name="Mans B.J."/>
        </authorList>
    </citation>
    <scope>NUCLEOTIDE SEQUENCE</scope>
    <source>
        <tissue evidence="2">Salivary glands</tissue>
    </source>
</reference>
<organism evidence="2">
    <name type="scientific">Rhipicephalus zambeziensis</name>
    <dbReference type="NCBI Taxonomy" id="60191"/>
    <lineage>
        <taxon>Eukaryota</taxon>
        <taxon>Metazoa</taxon>
        <taxon>Ecdysozoa</taxon>
        <taxon>Arthropoda</taxon>
        <taxon>Chelicerata</taxon>
        <taxon>Arachnida</taxon>
        <taxon>Acari</taxon>
        <taxon>Parasitiformes</taxon>
        <taxon>Ixodida</taxon>
        <taxon>Ixodoidea</taxon>
        <taxon>Ixodidae</taxon>
        <taxon>Rhipicephalinae</taxon>
        <taxon>Rhipicephalus</taxon>
        <taxon>Rhipicephalus</taxon>
    </lineage>
</organism>
<dbReference type="AlphaFoldDB" id="A0A224YG18"/>
<evidence type="ECO:0000313" key="2">
    <source>
        <dbReference type="EMBL" id="MAA13153.1"/>
    </source>
</evidence>
<name>A0A224YG18_9ACAR</name>
<keyword evidence="1" id="KW-1133">Transmembrane helix</keyword>
<evidence type="ECO:0000256" key="1">
    <source>
        <dbReference type="SAM" id="Phobius"/>
    </source>
</evidence>
<keyword evidence="1" id="KW-0812">Transmembrane</keyword>
<keyword evidence="1" id="KW-0472">Membrane</keyword>
<protein>
    <submittedName>
        <fullName evidence="2">Uncharacterized protein</fullName>
    </submittedName>
</protein>